<dbReference type="PANTHER" id="PTHR37423:SF2">
    <property type="entry name" value="MEMBRANE-BOUND LYTIC MUREIN TRANSGLYCOSYLASE C"/>
    <property type="match status" value="1"/>
</dbReference>
<sequence>MKVSLQHLALLASAALLSAQAPAPVVPALTAPTQAATPAPAVTPAPTPASAPAPALTEDTDQAPASRTGSAPTEAQLTPPPDADKAPLPGGYVEVLNPAFPGIVPPAPVVHRGRRYGLEDLTPYFSDGKAKDAKDAFDKGQYTKARTLLEGAGDSLPVRYLRALSAVRAGDDKAAATEMAALANEYPALRDRCLTHAGVALESQGRLDDAAASYKLVPEDSRMYVDARLGLARVLRKKKDYDGAMAALTPLTLRAMTGWGRNVGAEALVATADLAVEKKDRAAERAALWRLWASQPLSPIIKQVEKRLKGQATPLDAKVGRAEALIEAHRNKQGLAILEPLLPQMKLPDPLACKAHFAFGKGQRKERQHTRAIQVLTPVVEQCKDRDLLARALYVLGSSRSIVDQARGTETYERLAREFPDHSFADDALFYAADLYVKTSRPKEAMARLDELARLYPRGDFLGEALFKAFWVARTSKAEDGGFSFLDRIEQQFATADESYDVERARYWRARTLEERGNIQGAVELMEKLAVDHPATYYGLMARSKLGELDPQRLERVSEQIFDVPEAASPWPLFAGPMGDDSHFRAGVELLRLGFPDSVSSELMLVNRTNQPAESMRLLVMVLSQSGDTRSAHAIARLALRKDLSGRITAQTRPVWEVAYPNAFRDLIEKHTAPAGVEPDLLQALMREESALDPKALSWAGALGLTQLMPSTAKGVARELKVKNFKVDALLHPELNIRFGAHYLGGLIKQFKGHTPYAVGSYNAGSGAVNRWRANNPALPLDAWVEEIPIAETRGYIKRVLRSYNTYQLLYGRVPKVPVMPSASR</sequence>
<feature type="chain" id="PRO_5017472047" evidence="4">
    <location>
        <begin position="24"/>
        <end position="825"/>
    </location>
</feature>
<feature type="compositionally biased region" description="Polar residues" evidence="3">
    <location>
        <begin position="63"/>
        <end position="76"/>
    </location>
</feature>
<proteinExistence type="inferred from homology"/>
<feature type="region of interest" description="Disordered" evidence="3">
    <location>
        <begin position="34"/>
        <end position="90"/>
    </location>
</feature>
<evidence type="ECO:0000256" key="2">
    <source>
        <dbReference type="ARBA" id="ARBA00022729"/>
    </source>
</evidence>
<evidence type="ECO:0000313" key="7">
    <source>
        <dbReference type="Proteomes" id="UP000273405"/>
    </source>
</evidence>
<dbReference type="Proteomes" id="UP000273405">
    <property type="component" value="Unassembled WGS sequence"/>
</dbReference>
<dbReference type="InterPro" id="IPR019734">
    <property type="entry name" value="TPR_rpt"/>
</dbReference>
<dbReference type="InterPro" id="IPR011990">
    <property type="entry name" value="TPR-like_helical_dom_sf"/>
</dbReference>
<name>A0A3A8NC83_9BACT</name>
<dbReference type="SUPFAM" id="SSF48452">
    <property type="entry name" value="TPR-like"/>
    <property type="match status" value="2"/>
</dbReference>
<reference evidence="7" key="1">
    <citation type="submission" date="2018-09" db="EMBL/GenBank/DDBJ databases">
        <authorList>
            <person name="Livingstone P.G."/>
            <person name="Whitworth D.E."/>
        </authorList>
    </citation>
    <scope>NUCLEOTIDE SEQUENCE [LARGE SCALE GENOMIC DNA]</scope>
    <source>
        <strain evidence="7">CA040B</strain>
    </source>
</reference>
<feature type="compositionally biased region" description="Pro residues" evidence="3">
    <location>
        <begin position="41"/>
        <end position="51"/>
    </location>
</feature>
<dbReference type="InterPro" id="IPR008939">
    <property type="entry name" value="Lytic_TGlycosylase_superhlx_U"/>
</dbReference>
<gene>
    <name evidence="6" type="ORF">D7X12_17005</name>
</gene>
<comment type="caution">
    <text evidence="6">The sequence shown here is derived from an EMBL/GenBank/DDBJ whole genome shotgun (WGS) entry which is preliminary data.</text>
</comment>
<dbReference type="EMBL" id="RAWG01000097">
    <property type="protein sequence ID" value="RKH41916.1"/>
    <property type="molecule type" value="Genomic_DNA"/>
</dbReference>
<dbReference type="Pfam" id="PF01464">
    <property type="entry name" value="SLT"/>
    <property type="match status" value="1"/>
</dbReference>
<keyword evidence="2 4" id="KW-0732">Signal</keyword>
<dbReference type="GO" id="GO:0042597">
    <property type="term" value="C:periplasmic space"/>
    <property type="evidence" value="ECO:0007669"/>
    <property type="project" value="InterPro"/>
</dbReference>
<dbReference type="SUPFAM" id="SSF48435">
    <property type="entry name" value="Bacterial muramidases"/>
    <property type="match status" value="1"/>
</dbReference>
<dbReference type="InterPro" id="IPR008258">
    <property type="entry name" value="Transglycosylase_SLT_dom_1"/>
</dbReference>
<dbReference type="SUPFAM" id="SSF53955">
    <property type="entry name" value="Lysozyme-like"/>
    <property type="match status" value="1"/>
</dbReference>
<dbReference type="RefSeq" id="WP_120626316.1">
    <property type="nucleotide sequence ID" value="NZ_RAWG01000097.1"/>
</dbReference>
<comment type="similarity">
    <text evidence="1">Belongs to the transglycosylase Slt family.</text>
</comment>
<protein>
    <submittedName>
        <fullName evidence="6">Transglycosylase</fullName>
    </submittedName>
</protein>
<dbReference type="Gene3D" id="1.25.40.10">
    <property type="entry name" value="Tetratricopeptide repeat domain"/>
    <property type="match status" value="2"/>
</dbReference>
<dbReference type="CDD" id="cd13401">
    <property type="entry name" value="Slt70-like"/>
    <property type="match status" value="1"/>
</dbReference>
<evidence type="ECO:0000313" key="6">
    <source>
        <dbReference type="EMBL" id="RKH41916.1"/>
    </source>
</evidence>
<dbReference type="PANTHER" id="PTHR37423">
    <property type="entry name" value="SOLUBLE LYTIC MUREIN TRANSGLYCOSYLASE-RELATED"/>
    <property type="match status" value="1"/>
</dbReference>
<evidence type="ECO:0000259" key="5">
    <source>
        <dbReference type="Pfam" id="PF01464"/>
    </source>
</evidence>
<dbReference type="Gene3D" id="1.10.530.10">
    <property type="match status" value="1"/>
</dbReference>
<dbReference type="GO" id="GO:0004553">
    <property type="term" value="F:hydrolase activity, hydrolyzing O-glycosyl compounds"/>
    <property type="evidence" value="ECO:0007669"/>
    <property type="project" value="InterPro"/>
</dbReference>
<dbReference type="InterPro" id="IPR023346">
    <property type="entry name" value="Lysozyme-like_dom_sf"/>
</dbReference>
<evidence type="ECO:0000256" key="1">
    <source>
        <dbReference type="ARBA" id="ARBA00007734"/>
    </source>
</evidence>
<feature type="domain" description="Transglycosylase SLT" evidence="5">
    <location>
        <begin position="667"/>
        <end position="779"/>
    </location>
</feature>
<keyword evidence="7" id="KW-1185">Reference proteome</keyword>
<evidence type="ECO:0000256" key="3">
    <source>
        <dbReference type="SAM" id="MobiDB-lite"/>
    </source>
</evidence>
<dbReference type="OrthoDB" id="9781970at2"/>
<dbReference type="AlphaFoldDB" id="A0A3A8NC83"/>
<feature type="signal peptide" evidence="4">
    <location>
        <begin position="1"/>
        <end position="23"/>
    </location>
</feature>
<accession>A0A3A8NC83</accession>
<evidence type="ECO:0000256" key="4">
    <source>
        <dbReference type="SAM" id="SignalP"/>
    </source>
</evidence>
<dbReference type="Pfam" id="PF13174">
    <property type="entry name" value="TPR_6"/>
    <property type="match status" value="2"/>
</dbReference>
<organism evidence="6 7">
    <name type="scientific">Corallococcus sicarius</name>
    <dbReference type="NCBI Taxonomy" id="2316726"/>
    <lineage>
        <taxon>Bacteria</taxon>
        <taxon>Pseudomonadati</taxon>
        <taxon>Myxococcota</taxon>
        <taxon>Myxococcia</taxon>
        <taxon>Myxococcales</taxon>
        <taxon>Cystobacterineae</taxon>
        <taxon>Myxococcaceae</taxon>
        <taxon>Corallococcus</taxon>
    </lineage>
</organism>